<evidence type="ECO:0000313" key="5">
    <source>
        <dbReference type="Proteomes" id="UP000051887"/>
    </source>
</evidence>
<evidence type="ECO:0000313" key="3">
    <source>
        <dbReference type="EMBL" id="CUH71934.1"/>
    </source>
</evidence>
<dbReference type="InterPro" id="IPR001853">
    <property type="entry name" value="DSBA-like_thioredoxin_dom"/>
</dbReference>
<dbReference type="GO" id="GO:0016491">
    <property type="term" value="F:oxidoreductase activity"/>
    <property type="evidence" value="ECO:0007669"/>
    <property type="project" value="InterPro"/>
</dbReference>
<organism evidence="3 5">
    <name type="scientific">Thalassovita autumnalis</name>
    <dbReference type="NCBI Taxonomy" id="2072972"/>
    <lineage>
        <taxon>Bacteria</taxon>
        <taxon>Pseudomonadati</taxon>
        <taxon>Pseudomonadota</taxon>
        <taxon>Alphaproteobacteria</taxon>
        <taxon>Rhodobacterales</taxon>
        <taxon>Roseobacteraceae</taxon>
        <taxon>Thalassovita</taxon>
    </lineage>
</organism>
<dbReference type="EMBL" id="CYSC01000027">
    <property type="protein sequence ID" value="CUH71934.1"/>
    <property type="molecule type" value="Genomic_DNA"/>
</dbReference>
<dbReference type="Gene3D" id="3.40.30.10">
    <property type="entry name" value="Glutaredoxin"/>
    <property type="match status" value="1"/>
</dbReference>
<reference evidence="2 4" key="1">
    <citation type="submission" date="2015-09" db="EMBL/GenBank/DDBJ databases">
        <authorList>
            <person name="Rodrigo-Torres L."/>
            <person name="Arahal D.R."/>
        </authorList>
    </citation>
    <scope>NUCLEOTIDE SEQUENCE [LARGE SCALE GENOMIC DNA]</scope>
    <source>
        <strain evidence="2 4">CECT 5118</strain>
    </source>
</reference>
<dbReference type="SUPFAM" id="SSF52833">
    <property type="entry name" value="Thioredoxin-like"/>
    <property type="match status" value="1"/>
</dbReference>
<sequence length="221" mass="24435">MAQATGQTLRIDIVSDVMCPWCFVGYHQLRLAQEQTAIPIEVFWHPFELNPQMAPEGEELREHLMGKYGITVEQSIEARARLEAIGDELNAPIRFTDGKRIYNTFALHRLLHWAAESGQAGALKLALFEAYFTDSKEMNDPQVMADVAAALGLDRARALEILTGDDYAEEVRAKQQFWTSKGISGVPAMVFERQHLVTGAQGVENYASILTQLAAAQAGAA</sequence>
<dbReference type="Proteomes" id="UP000051086">
    <property type="component" value="Unassembled WGS sequence"/>
</dbReference>
<dbReference type="InterPro" id="IPR036249">
    <property type="entry name" value="Thioredoxin-like_sf"/>
</dbReference>
<reference evidence="3 5" key="2">
    <citation type="submission" date="2015-09" db="EMBL/GenBank/DDBJ databases">
        <authorList>
            <consortium name="Swine Surveillance"/>
        </authorList>
    </citation>
    <scope>NUCLEOTIDE SEQUENCE [LARGE SCALE GENOMIC DNA]</scope>
    <source>
        <strain evidence="3 5">5120</strain>
    </source>
</reference>
<dbReference type="EMBL" id="CYSB01000005">
    <property type="protein sequence ID" value="CUH63427.1"/>
    <property type="molecule type" value="Genomic_DNA"/>
</dbReference>
<keyword evidence="4" id="KW-1185">Reference proteome</keyword>
<evidence type="ECO:0000313" key="4">
    <source>
        <dbReference type="Proteomes" id="UP000051086"/>
    </source>
</evidence>
<name>A0A0P1F676_9RHOB</name>
<dbReference type="OrthoDB" id="9799122at2"/>
<proteinExistence type="predicted"/>
<dbReference type="Pfam" id="PF01323">
    <property type="entry name" value="DSBA"/>
    <property type="match status" value="1"/>
</dbReference>
<accession>A0A0P1F676</accession>
<evidence type="ECO:0000313" key="2">
    <source>
        <dbReference type="EMBL" id="CUH63427.1"/>
    </source>
</evidence>
<dbReference type="CDD" id="cd03024">
    <property type="entry name" value="DsbA_FrnE"/>
    <property type="match status" value="1"/>
</dbReference>
<dbReference type="RefSeq" id="WP_058243185.1">
    <property type="nucleotide sequence ID" value="NZ_CYSB01000005.1"/>
</dbReference>
<feature type="domain" description="DSBA-like thioredoxin" evidence="1">
    <location>
        <begin position="11"/>
        <end position="210"/>
    </location>
</feature>
<protein>
    <submittedName>
        <fullName evidence="3">DSBA-like thioredoxin domain protein</fullName>
    </submittedName>
</protein>
<dbReference type="AlphaFoldDB" id="A0A0P1F676"/>
<dbReference type="Proteomes" id="UP000051887">
    <property type="component" value="Unassembled WGS sequence"/>
</dbReference>
<dbReference type="PANTHER" id="PTHR13887:SF41">
    <property type="entry name" value="THIOREDOXIN SUPERFAMILY PROTEIN"/>
    <property type="match status" value="1"/>
</dbReference>
<gene>
    <name evidence="2" type="ORF">TL5118_00463</name>
    <name evidence="3" type="ORF">TL5120_01729</name>
</gene>
<dbReference type="PANTHER" id="PTHR13887">
    <property type="entry name" value="GLUTATHIONE S-TRANSFERASE KAPPA"/>
    <property type="match status" value="1"/>
</dbReference>
<evidence type="ECO:0000259" key="1">
    <source>
        <dbReference type="Pfam" id="PF01323"/>
    </source>
</evidence>